<feature type="transmembrane region" description="Helical" evidence="1">
    <location>
        <begin position="64"/>
        <end position="82"/>
    </location>
</feature>
<evidence type="ECO:0000313" key="3">
    <source>
        <dbReference type="Proteomes" id="UP000245647"/>
    </source>
</evidence>
<evidence type="ECO:0000313" key="2">
    <source>
        <dbReference type="EMBL" id="PWG78093.1"/>
    </source>
</evidence>
<keyword evidence="1" id="KW-0472">Membrane</keyword>
<dbReference type="Proteomes" id="UP000245647">
    <property type="component" value="Unassembled WGS sequence"/>
</dbReference>
<keyword evidence="3" id="KW-1185">Reference proteome</keyword>
<sequence>MRVLRYYYYRLYSYFSNGDAIPFFSTFLVIMVFACFNLVTLIDIVFSLIFRYTVVLPVFGGYGQLWYLLIIIPAYMLYRYYLKDLENHSKIIEEFKIETKRQRLISSIWVIMYFVGSIGLFILTLWLREKIRGY</sequence>
<feature type="transmembrane region" description="Helical" evidence="1">
    <location>
        <begin position="21"/>
        <end position="52"/>
    </location>
</feature>
<keyword evidence="1" id="KW-0812">Transmembrane</keyword>
<dbReference type="EMBL" id="QEAS01000035">
    <property type="protein sequence ID" value="PWG78093.1"/>
    <property type="molecule type" value="Genomic_DNA"/>
</dbReference>
<protein>
    <submittedName>
        <fullName evidence="2">Uncharacterized protein</fullName>
    </submittedName>
</protein>
<accession>A0A2U2P9P2</accession>
<organism evidence="2 3">
    <name type="scientific">Pararcticibacter amylolyticus</name>
    <dbReference type="NCBI Taxonomy" id="2173175"/>
    <lineage>
        <taxon>Bacteria</taxon>
        <taxon>Pseudomonadati</taxon>
        <taxon>Bacteroidota</taxon>
        <taxon>Sphingobacteriia</taxon>
        <taxon>Sphingobacteriales</taxon>
        <taxon>Sphingobacteriaceae</taxon>
        <taxon>Pararcticibacter</taxon>
    </lineage>
</organism>
<keyword evidence="1" id="KW-1133">Transmembrane helix</keyword>
<gene>
    <name evidence="2" type="ORF">DDR33_24050</name>
</gene>
<name>A0A2U2P9P2_9SPHI</name>
<proteinExistence type="predicted"/>
<dbReference type="AlphaFoldDB" id="A0A2U2P9P2"/>
<comment type="caution">
    <text evidence="2">The sequence shown here is derived from an EMBL/GenBank/DDBJ whole genome shotgun (WGS) entry which is preliminary data.</text>
</comment>
<evidence type="ECO:0000256" key="1">
    <source>
        <dbReference type="SAM" id="Phobius"/>
    </source>
</evidence>
<feature type="transmembrane region" description="Helical" evidence="1">
    <location>
        <begin position="103"/>
        <end position="127"/>
    </location>
</feature>
<dbReference type="PROSITE" id="PS51257">
    <property type="entry name" value="PROKAR_LIPOPROTEIN"/>
    <property type="match status" value="1"/>
</dbReference>
<reference evidence="2 3" key="1">
    <citation type="submission" date="2018-04" db="EMBL/GenBank/DDBJ databases">
        <title>Pedobacter chongqingensis sp. nov., isolated from a rottenly hemp rope.</title>
        <authorList>
            <person name="Cai Y."/>
        </authorList>
    </citation>
    <scope>NUCLEOTIDE SEQUENCE [LARGE SCALE GENOMIC DNA]</scope>
    <source>
        <strain evidence="2 3">FJ4-8</strain>
    </source>
</reference>